<dbReference type="Pfam" id="PF00023">
    <property type="entry name" value="Ank"/>
    <property type="match status" value="1"/>
</dbReference>
<keyword evidence="3 7" id="KW-0863">Zinc-finger</keyword>
<dbReference type="Gene3D" id="1.10.1630.10">
    <property type="entry name" value="Nuclear receptor coactivator, CREB-bp-like, interlocking domain"/>
    <property type="match status" value="1"/>
</dbReference>
<comment type="caution">
    <text evidence="10">The sequence shown here is derived from an EMBL/GenBank/DDBJ whole genome shotgun (WGS) entry which is preliminary data.</text>
</comment>
<keyword evidence="11" id="KW-1185">Reference proteome</keyword>
<evidence type="ECO:0000313" key="10">
    <source>
        <dbReference type="EMBL" id="KAJ3658205.1"/>
    </source>
</evidence>
<dbReference type="Gene3D" id="1.25.40.20">
    <property type="entry name" value="Ankyrin repeat-containing domain"/>
    <property type="match status" value="3"/>
</dbReference>
<evidence type="ECO:0000256" key="2">
    <source>
        <dbReference type="ARBA" id="ARBA00022737"/>
    </source>
</evidence>
<dbReference type="EMBL" id="JALNTZ010000003">
    <property type="protein sequence ID" value="KAJ3658205.1"/>
    <property type="molecule type" value="Genomic_DNA"/>
</dbReference>
<reference evidence="10" key="1">
    <citation type="journal article" date="2023" name="G3 (Bethesda)">
        <title>Whole genome assemblies of Zophobas morio and Tenebrio molitor.</title>
        <authorList>
            <person name="Kaur S."/>
            <person name="Stinson S.A."/>
            <person name="diCenzo G.C."/>
        </authorList>
    </citation>
    <scope>NUCLEOTIDE SEQUENCE</scope>
    <source>
        <strain evidence="10">QUZm001</strain>
    </source>
</reference>
<dbReference type="GO" id="GO:0008270">
    <property type="term" value="F:zinc ion binding"/>
    <property type="evidence" value="ECO:0007669"/>
    <property type="project" value="UniProtKB-KW"/>
</dbReference>
<evidence type="ECO:0000256" key="3">
    <source>
        <dbReference type="ARBA" id="ARBA00022771"/>
    </source>
</evidence>
<sequence length="1918" mass="220091">MDDMDEMDTFRDHTPKIRAGDIVCKKSRKLKVIKAYHRFLHACTCTESDCQNAGCDEMKSTVVHFKMCTRTPKKDCTSCRQLLALCHYHAKRSQDCESKLCIVPYCAKMKHLMKLKRRAKRAARRQKEAAEASTSAVETVEINEEWEVNSISDSDSDSDSVVVVGPEGAQEQEPEDAQPSTSLNLSQVGFTPYSNTTTTSNAPSVIPESAYTIPIRTSPVEVERIIPNVPCLDDPQSEAQLKMLLRAHKCLTEESQGVASWPCFESNCGVMKQVLKHIYSCGMGTMCTVLHCSSSKNLLNHWSNCTNSDCQLCMRVRASQGRYNASGVPFVERSEASEREVANEGNKDWQRSIYPAVRERMVKKIIEIVPLYVPTPSPNDPRFRDLITYAKLVLEATHRVQQEMRRKWYRRRRHPADMTNIADYNNIPEVQVPIDRDINAPTGTVSTPPQIEVPQRFVDPPRTPERNEMLRALKSNPRLMANFIRSRQEMTAALANKGQIKVLEENQYSKDAIEKSMHPKKGGRIDEETTNKTFFEKTFQKRSGTTDKGKKYEDMIMANVILQMVSDTKIADFNISSNDASFGDFDDVVIQIETDRGIETTAMQLKHSSRGNLAIQQLASKRGDFSISKYFNSAQNLLDKAQQFILFTNNKLNIPDKPKFKLEGEEFYLESKKVLPSESSYEVSEISKNVNYCYKFEIIEDQRTKENLEKVHQYQTFFDRFRLYTNQEPLETLTTSTMDRFTKMFCSNEEIFNAYFKFISEWSMKQGTKEKLSKKLTQRLIALRLLSPHIEPLAFGPVSDEMTILRDAICHFDITLLGKEGSNEVKKLWGDLNKNIDLKELNQVRSRYCLSSANISTVENLDANMLSQLLWLMDKCPLIVKEHENVEKAIQLCRDTKFVLLGEGKCKKWMKVRSLFHNLSDLESKLESFEKVLKKFTISLQGKNAFNLETAFEQNEDFLKHVTVNKLLEMSNGSCYIGGQKETFPNIYIDRYLSVNIIDIKYLEHVNQNTVIVLNCEENLEQLKVSKKHILLDINDFLSNRDSKISRTPVIIITKNKCSESEFHKICSKIIDSKIVHHFNFLNNKTLEWIRSRGDISELRNYKLSDHSKNEKEFWSFDLNNNINLITGDPGMGKTELTKSLKNNCCSKHWTVIMTPQDINSLCKTLQTCDVSDYLNRFESFILNEKYRHLERFDREFFKMCLVQNNVVYVWDALDEILTINLDVVSDLILILSQKGFIQWVTARQHLMSFLETKFNVLSMGINQFSETEQEDYIRKRFSSIISSDDMERTIEKIKSTFAFTKHIDILGIPLQIFMLTEIFLQNKETYLDLFNNTFLLTDLYRYFIDGKFKIFFGGKVPLKGDYWEEEVRKKKEDKLKQYEKFALGLIFPEEILKELKIECSQDANLVCEDFATVGIVTGLQNGISQFVHASFAEYFVALYFSKNFEKIRRDIFFDRKYSNVRFFFDMLVGKKSPVHIAILYRNFEELKSYNDEIINRKDDCGRSALHLICSWGQRHPRLKVQKRSDGYVIKDDYDGFRDFFETGEYLLAIRFLLKKCEVSDEDSLFKITPLAYSRTSESLGAELELLQSRKLQFQRSYRKSDRINILYYSAQLGYDKTIRKVISKNFRSCYDEVNFAGLYSDETPLLAASRFGYPTIVEYLVDLGAETNYAGEYGRTPLCIASAMGHQRIVECLMKNGAEMNRADVFDVTPLYGASSNGHEKIVECLLKFGAEVNSAHLFNRIPLYEASSKGHEKIVECLVKHGAEINRTNNNEQTPLFIASSNGHEKIVECLVKNGAEINRADDIYGNTPLYAASSNGHEGVVECLVKCGADINRSNNYDETPLFAASLNGHEKIVECLVKNGAEVNHADIHGWTPLYAASSNGHEKIVEASTPLSAACKDQRMGIVEFLLANGATL</sequence>
<feature type="repeat" description="ANK" evidence="6">
    <location>
        <begin position="1641"/>
        <end position="1673"/>
    </location>
</feature>
<dbReference type="InterPro" id="IPR037073">
    <property type="entry name" value="Nuc_rcpt_coact_CREBbp_sf"/>
</dbReference>
<dbReference type="SUPFAM" id="SSF48403">
    <property type="entry name" value="Ankyrin repeat"/>
    <property type="match status" value="1"/>
</dbReference>
<evidence type="ECO:0000256" key="5">
    <source>
        <dbReference type="ARBA" id="ARBA00023043"/>
    </source>
</evidence>
<feature type="domain" description="TAZ-type" evidence="9">
    <location>
        <begin position="218"/>
        <end position="316"/>
    </location>
</feature>
<feature type="repeat" description="ANK" evidence="6">
    <location>
        <begin position="1707"/>
        <end position="1739"/>
    </location>
</feature>
<feature type="repeat" description="ANK" evidence="6">
    <location>
        <begin position="1891"/>
        <end position="1918"/>
    </location>
</feature>
<dbReference type="SMART" id="SM00551">
    <property type="entry name" value="ZnF_TAZ"/>
    <property type="match status" value="2"/>
</dbReference>
<feature type="repeat" description="ANK" evidence="6">
    <location>
        <begin position="1674"/>
        <end position="1706"/>
    </location>
</feature>
<dbReference type="PROSITE" id="PS50088">
    <property type="entry name" value="ANK_REPEAT"/>
    <property type="match status" value="8"/>
</dbReference>
<dbReference type="PROSITE" id="PS50134">
    <property type="entry name" value="ZF_TAZ"/>
    <property type="match status" value="2"/>
</dbReference>
<dbReference type="SUPFAM" id="SSF52540">
    <property type="entry name" value="P-loop containing nucleoside triphosphate hydrolases"/>
    <property type="match status" value="1"/>
</dbReference>
<protein>
    <recommendedName>
        <fullName evidence="9">TAZ-type domain-containing protein</fullName>
    </recommendedName>
</protein>
<dbReference type="Proteomes" id="UP001168821">
    <property type="component" value="Unassembled WGS sequence"/>
</dbReference>
<organism evidence="10 11">
    <name type="scientific">Zophobas morio</name>
    <dbReference type="NCBI Taxonomy" id="2755281"/>
    <lineage>
        <taxon>Eukaryota</taxon>
        <taxon>Metazoa</taxon>
        <taxon>Ecdysozoa</taxon>
        <taxon>Arthropoda</taxon>
        <taxon>Hexapoda</taxon>
        <taxon>Insecta</taxon>
        <taxon>Pterygota</taxon>
        <taxon>Neoptera</taxon>
        <taxon>Endopterygota</taxon>
        <taxon>Coleoptera</taxon>
        <taxon>Polyphaga</taxon>
        <taxon>Cucujiformia</taxon>
        <taxon>Tenebrionidae</taxon>
        <taxon>Zophobas</taxon>
    </lineage>
</organism>
<evidence type="ECO:0000256" key="8">
    <source>
        <dbReference type="SAM" id="MobiDB-lite"/>
    </source>
</evidence>
<feature type="zinc finger region" description="TAZ-type" evidence="7">
    <location>
        <begin position="218"/>
        <end position="316"/>
    </location>
</feature>
<evidence type="ECO:0000256" key="4">
    <source>
        <dbReference type="ARBA" id="ARBA00022833"/>
    </source>
</evidence>
<evidence type="ECO:0000256" key="1">
    <source>
        <dbReference type="ARBA" id="ARBA00022723"/>
    </source>
</evidence>
<accession>A0AA38MIH1</accession>
<name>A0AA38MIH1_9CUCU</name>
<keyword evidence="4 7" id="KW-0862">Zinc</keyword>
<dbReference type="SMART" id="SM00248">
    <property type="entry name" value="ANK"/>
    <property type="match status" value="9"/>
</dbReference>
<proteinExistence type="predicted"/>
<dbReference type="InterPro" id="IPR000197">
    <property type="entry name" value="Znf_TAZ"/>
</dbReference>
<evidence type="ECO:0000256" key="7">
    <source>
        <dbReference type="PROSITE-ProRule" id="PRU00203"/>
    </source>
</evidence>
<dbReference type="Gene3D" id="1.20.1020.10">
    <property type="entry name" value="TAZ domain"/>
    <property type="match status" value="2"/>
</dbReference>
<dbReference type="PROSITE" id="PS50297">
    <property type="entry name" value="ANK_REP_REGION"/>
    <property type="match status" value="8"/>
</dbReference>
<feature type="repeat" description="ANK" evidence="6">
    <location>
        <begin position="1807"/>
        <end position="1839"/>
    </location>
</feature>
<dbReference type="GO" id="GO:0006511">
    <property type="term" value="P:ubiquitin-dependent protein catabolic process"/>
    <property type="evidence" value="ECO:0007669"/>
    <property type="project" value="TreeGrafter"/>
</dbReference>
<dbReference type="PANTHER" id="PTHR24173">
    <property type="entry name" value="ANKYRIN REPEAT CONTAINING"/>
    <property type="match status" value="1"/>
</dbReference>
<dbReference type="InterPro" id="IPR035898">
    <property type="entry name" value="TAZ_dom_sf"/>
</dbReference>
<dbReference type="SUPFAM" id="SSF57933">
    <property type="entry name" value="TAZ domain"/>
    <property type="match status" value="2"/>
</dbReference>
<feature type="region of interest" description="Disordered" evidence="8">
    <location>
        <begin position="443"/>
        <end position="463"/>
    </location>
</feature>
<feature type="region of interest" description="Disordered" evidence="8">
    <location>
        <begin position="149"/>
        <end position="183"/>
    </location>
</feature>
<feature type="repeat" description="ANK" evidence="6">
    <location>
        <begin position="1840"/>
        <end position="1872"/>
    </location>
</feature>
<feature type="repeat" description="ANK" evidence="6">
    <location>
        <begin position="1740"/>
        <end position="1772"/>
    </location>
</feature>
<dbReference type="GO" id="GO:0000151">
    <property type="term" value="C:ubiquitin ligase complex"/>
    <property type="evidence" value="ECO:0007669"/>
    <property type="project" value="TreeGrafter"/>
</dbReference>
<feature type="domain" description="TAZ-type" evidence="9">
    <location>
        <begin position="25"/>
        <end position="109"/>
    </location>
</feature>
<dbReference type="Gene3D" id="3.40.50.300">
    <property type="entry name" value="P-loop containing nucleotide triphosphate hydrolases"/>
    <property type="match status" value="1"/>
</dbReference>
<evidence type="ECO:0000313" key="11">
    <source>
        <dbReference type="Proteomes" id="UP001168821"/>
    </source>
</evidence>
<dbReference type="PANTHER" id="PTHR24173:SF27">
    <property type="entry name" value="ANKYRIN REPEAT AND SOCS BOX PROTEIN 1"/>
    <property type="match status" value="1"/>
</dbReference>
<keyword evidence="5 6" id="KW-0040">ANK repeat</keyword>
<feature type="repeat" description="ANK" evidence="6">
    <location>
        <begin position="1773"/>
        <end position="1805"/>
    </location>
</feature>
<feature type="zinc finger region" description="TAZ-type" evidence="7">
    <location>
        <begin position="25"/>
        <end position="109"/>
    </location>
</feature>
<dbReference type="InterPro" id="IPR002110">
    <property type="entry name" value="Ankyrin_rpt"/>
</dbReference>
<dbReference type="GO" id="GO:0016567">
    <property type="term" value="P:protein ubiquitination"/>
    <property type="evidence" value="ECO:0007669"/>
    <property type="project" value="TreeGrafter"/>
</dbReference>
<dbReference type="InterPro" id="IPR036770">
    <property type="entry name" value="Ankyrin_rpt-contain_sf"/>
</dbReference>
<evidence type="ECO:0000256" key="6">
    <source>
        <dbReference type="PROSITE-ProRule" id="PRU00023"/>
    </source>
</evidence>
<dbReference type="InterPro" id="IPR027417">
    <property type="entry name" value="P-loop_NTPase"/>
</dbReference>
<keyword evidence="2" id="KW-0677">Repeat</keyword>
<dbReference type="Pfam" id="PF12796">
    <property type="entry name" value="Ank_2"/>
    <property type="match status" value="3"/>
</dbReference>
<evidence type="ECO:0000259" key="9">
    <source>
        <dbReference type="PROSITE" id="PS50134"/>
    </source>
</evidence>
<gene>
    <name evidence="10" type="ORF">Zmor_009959</name>
</gene>
<keyword evidence="1 7" id="KW-0479">Metal-binding</keyword>
<dbReference type="Pfam" id="PF02135">
    <property type="entry name" value="zf-TAZ"/>
    <property type="match status" value="1"/>
</dbReference>